<dbReference type="Proteomes" id="UP001652445">
    <property type="component" value="Unassembled WGS sequence"/>
</dbReference>
<organism evidence="1 2">
    <name type="scientific">Paenibacillus baimaensis</name>
    <dbReference type="NCBI Taxonomy" id="2982185"/>
    <lineage>
        <taxon>Bacteria</taxon>
        <taxon>Bacillati</taxon>
        <taxon>Bacillota</taxon>
        <taxon>Bacilli</taxon>
        <taxon>Bacillales</taxon>
        <taxon>Paenibacillaceae</taxon>
        <taxon>Paenibacillus</taxon>
    </lineage>
</organism>
<protein>
    <recommendedName>
        <fullName evidence="3">Class I SAM-dependent methyltransferase</fullName>
    </recommendedName>
</protein>
<evidence type="ECO:0008006" key="3">
    <source>
        <dbReference type="Google" id="ProtNLM"/>
    </source>
</evidence>
<sequence>MSIFYRDLNHERIQDRWLEWEGHRHEINLLISRSLADGNERNCAIVLGAGNCDDLDLHYFCDVFEQLTLVDIDALSLQEGVSRLAPELLGRIELLGSIDFTKLDQVNFYSRFNDLLQRKALMSEISSFLTQIPSEIVRCSLLEPWKGRFSVVISSAVYTQIFYIHVLTLLAVHASSYTTEEITVLIDGLKTLRDCMVKAYNDLMLYLLEEDGTIIAWSDVVKFDEHSPFPEEQFYAINNEKERMQFMFDIASKQGREAALTGLHDLHGRLHSEDRQFACWIWPYSSNRHYITFGISGKIVKGHP</sequence>
<evidence type="ECO:0000313" key="1">
    <source>
        <dbReference type="EMBL" id="MCU6797436.1"/>
    </source>
</evidence>
<dbReference type="RefSeq" id="WP_262688224.1">
    <property type="nucleotide sequence ID" value="NZ_JAOQIO010000121.1"/>
</dbReference>
<evidence type="ECO:0000313" key="2">
    <source>
        <dbReference type="Proteomes" id="UP001652445"/>
    </source>
</evidence>
<name>A0ABT2UTL8_9BACL</name>
<proteinExistence type="predicted"/>
<keyword evidence="2" id="KW-1185">Reference proteome</keyword>
<gene>
    <name evidence="1" type="ORF">OB236_35460</name>
</gene>
<reference evidence="1 2" key="1">
    <citation type="submission" date="2022-09" db="EMBL/GenBank/DDBJ databases">
        <authorList>
            <person name="Han X.L."/>
            <person name="Wang Q."/>
            <person name="Lu T."/>
        </authorList>
    </citation>
    <scope>NUCLEOTIDE SEQUENCE [LARGE SCALE GENOMIC DNA]</scope>
    <source>
        <strain evidence="1 2">WQ 127069</strain>
    </source>
</reference>
<comment type="caution">
    <text evidence="1">The sequence shown here is derived from an EMBL/GenBank/DDBJ whole genome shotgun (WGS) entry which is preliminary data.</text>
</comment>
<dbReference type="EMBL" id="JAOQIO010000121">
    <property type="protein sequence ID" value="MCU6797436.1"/>
    <property type="molecule type" value="Genomic_DNA"/>
</dbReference>
<accession>A0ABT2UTL8</accession>